<evidence type="ECO:0000313" key="9">
    <source>
        <dbReference type="EMBL" id="SBW83182.1"/>
    </source>
</evidence>
<dbReference type="AlphaFoldDB" id="A0A1D3K4I1"/>
<feature type="transmembrane region" description="Helical" evidence="7">
    <location>
        <begin position="143"/>
        <end position="164"/>
    </location>
</feature>
<gene>
    <name evidence="9" type="ORF">PVE_R1G5302</name>
</gene>
<comment type="subcellular location">
    <subcellularLocation>
        <location evidence="1">Cell membrane</location>
        <topology evidence="1">Multi-pass membrane protein</topology>
    </subcellularLocation>
</comment>
<dbReference type="SMART" id="SM00014">
    <property type="entry name" value="acidPPc"/>
    <property type="match status" value="1"/>
</dbReference>
<protein>
    <submittedName>
        <fullName evidence="9">Phosphoesterase</fullName>
    </submittedName>
</protein>
<feature type="domain" description="Phosphatidic acid phosphatase type 2/haloperoxidase" evidence="8">
    <location>
        <begin position="283"/>
        <end position="393"/>
    </location>
</feature>
<dbReference type="PANTHER" id="PTHR30353">
    <property type="entry name" value="INNER MEMBRANE PROTEIN DEDA-RELATED"/>
    <property type="match status" value="1"/>
</dbReference>
<name>A0A1D3K4I1_PSEVE</name>
<keyword evidence="5 7" id="KW-1133">Transmembrane helix</keyword>
<dbReference type="GO" id="GO:0005886">
    <property type="term" value="C:plasma membrane"/>
    <property type="evidence" value="ECO:0007669"/>
    <property type="project" value="UniProtKB-SubCell"/>
</dbReference>
<keyword evidence="4 7" id="KW-0812">Transmembrane</keyword>
<dbReference type="Proteomes" id="UP000245431">
    <property type="component" value="Chromosome PVE_r1"/>
</dbReference>
<feature type="transmembrane region" description="Helical" evidence="7">
    <location>
        <begin position="20"/>
        <end position="51"/>
    </location>
</feature>
<feature type="transmembrane region" description="Helical" evidence="7">
    <location>
        <begin position="409"/>
        <end position="426"/>
    </location>
</feature>
<evidence type="ECO:0000259" key="8">
    <source>
        <dbReference type="SMART" id="SM00014"/>
    </source>
</evidence>
<keyword evidence="3" id="KW-1003">Cell membrane</keyword>
<evidence type="ECO:0000256" key="6">
    <source>
        <dbReference type="ARBA" id="ARBA00023136"/>
    </source>
</evidence>
<dbReference type="InterPro" id="IPR032818">
    <property type="entry name" value="DedA-like"/>
</dbReference>
<feature type="transmembrane region" description="Helical" evidence="7">
    <location>
        <begin position="176"/>
        <end position="196"/>
    </location>
</feature>
<feature type="transmembrane region" description="Helical" evidence="7">
    <location>
        <begin position="284"/>
        <end position="304"/>
    </location>
</feature>
<keyword evidence="6 7" id="KW-0472">Membrane</keyword>
<dbReference type="InterPro" id="IPR000326">
    <property type="entry name" value="PAP2/HPO"/>
</dbReference>
<dbReference type="InterPro" id="IPR032816">
    <property type="entry name" value="VTT_dom"/>
</dbReference>
<dbReference type="CDD" id="cd03392">
    <property type="entry name" value="PAP2_like_2"/>
    <property type="match status" value="1"/>
</dbReference>
<evidence type="ECO:0000313" key="10">
    <source>
        <dbReference type="Proteomes" id="UP000245431"/>
    </source>
</evidence>
<dbReference type="InterPro" id="IPR036938">
    <property type="entry name" value="PAP2/HPO_sf"/>
</dbReference>
<feature type="transmembrane region" description="Helical" evidence="7">
    <location>
        <begin position="63"/>
        <end position="81"/>
    </location>
</feature>
<feature type="transmembrane region" description="Helical" evidence="7">
    <location>
        <begin position="324"/>
        <end position="340"/>
    </location>
</feature>
<dbReference type="EMBL" id="LT599583">
    <property type="protein sequence ID" value="SBW83182.1"/>
    <property type="molecule type" value="Genomic_DNA"/>
</dbReference>
<evidence type="ECO:0000256" key="7">
    <source>
        <dbReference type="SAM" id="Phobius"/>
    </source>
</evidence>
<feature type="transmembrane region" description="Helical" evidence="7">
    <location>
        <begin position="378"/>
        <end position="397"/>
    </location>
</feature>
<dbReference type="Pfam" id="PF01569">
    <property type="entry name" value="PAP2"/>
    <property type="match status" value="1"/>
</dbReference>
<sequence>MGQWLDSITGWLTLNPQWLAAAVFIVACVECLAIAGLIVPGTVLLFAIAVLAGNGALSLSETLLLGFLGGLVGDGVSYFLGRHFHQNIRRLPGLRHHPEWMNGAETYFHKYGIASLLVGRFIGPLRPMLPMVAGMCDMPFPRFALVSILAAAGWTVAYLLPGWATGAAFRLPLPAGFWPEAGIVAACLAVLLGLSLNSSLRGHRRTTGWIGCASLTLLVALFIGYPHLNDFDQGLSALVQEHRSAWLDETMVRLTQLGEFKNMFVASALFTGLLLLARQWRHALFVGITLGMAAVINTATKLFFARGRPEILTDPLSSFSMPSGHSSGAFAFFLALAVLAGRGQPTRLRLTWLLLGCIPAAFIALSRVYLGVHWPTDILAGMLLAMSVCTLSLGAIQYRSPLPPMSQKAWWLVLPALVAVLGFIAFSDTSQALFKYAY</sequence>
<feature type="transmembrane region" description="Helical" evidence="7">
    <location>
        <begin position="208"/>
        <end position="228"/>
    </location>
</feature>
<evidence type="ECO:0000256" key="4">
    <source>
        <dbReference type="ARBA" id="ARBA00022692"/>
    </source>
</evidence>
<proteinExistence type="inferred from homology"/>
<dbReference type="PANTHER" id="PTHR30353:SF15">
    <property type="entry name" value="INNER MEMBRANE PROTEIN YABI"/>
    <property type="match status" value="1"/>
</dbReference>
<comment type="similarity">
    <text evidence="2">Belongs to the DedA family.</text>
</comment>
<evidence type="ECO:0000256" key="1">
    <source>
        <dbReference type="ARBA" id="ARBA00004651"/>
    </source>
</evidence>
<feature type="transmembrane region" description="Helical" evidence="7">
    <location>
        <begin position="260"/>
        <end position="277"/>
    </location>
</feature>
<dbReference type="Pfam" id="PF09335">
    <property type="entry name" value="VTT_dom"/>
    <property type="match status" value="1"/>
</dbReference>
<organism evidence="9 10">
    <name type="scientific">Pseudomonas veronii 1YdBTEX2</name>
    <dbReference type="NCBI Taxonomy" id="1295141"/>
    <lineage>
        <taxon>Bacteria</taxon>
        <taxon>Pseudomonadati</taxon>
        <taxon>Pseudomonadota</taxon>
        <taxon>Gammaproteobacteria</taxon>
        <taxon>Pseudomonadales</taxon>
        <taxon>Pseudomonadaceae</taxon>
        <taxon>Pseudomonas</taxon>
    </lineage>
</organism>
<feature type="transmembrane region" description="Helical" evidence="7">
    <location>
        <begin position="352"/>
        <end position="372"/>
    </location>
</feature>
<dbReference type="RefSeq" id="WP_017848349.1">
    <property type="nucleotide sequence ID" value="NZ_AOUH01000028.1"/>
</dbReference>
<accession>A0A1D3K4I1</accession>
<evidence type="ECO:0000256" key="2">
    <source>
        <dbReference type="ARBA" id="ARBA00010792"/>
    </source>
</evidence>
<evidence type="ECO:0000256" key="5">
    <source>
        <dbReference type="ARBA" id="ARBA00022989"/>
    </source>
</evidence>
<dbReference type="Gene3D" id="1.20.144.10">
    <property type="entry name" value="Phosphatidic acid phosphatase type 2/haloperoxidase"/>
    <property type="match status" value="1"/>
</dbReference>
<evidence type="ECO:0000256" key="3">
    <source>
        <dbReference type="ARBA" id="ARBA00022475"/>
    </source>
</evidence>
<dbReference type="SUPFAM" id="SSF48317">
    <property type="entry name" value="Acid phosphatase/Vanadium-dependent haloperoxidase"/>
    <property type="match status" value="1"/>
</dbReference>
<reference evidence="10" key="1">
    <citation type="submission" date="2016-07" db="EMBL/GenBank/DDBJ databases">
        <authorList>
            <person name="Florea S."/>
            <person name="Webb J.S."/>
            <person name="Jaromczyk J."/>
            <person name="Schardl C.L."/>
        </authorList>
    </citation>
    <scope>NUCLEOTIDE SEQUENCE [LARGE SCALE GENOMIC DNA]</scope>
    <source>
        <strain evidence="10">1YdBTEX2</strain>
    </source>
</reference>